<dbReference type="Pfam" id="PF05922">
    <property type="entry name" value="Inhibitor_I9"/>
    <property type="match status" value="1"/>
</dbReference>
<accession>A0AA89BBA7</accession>
<evidence type="ECO:0000256" key="2">
    <source>
        <dbReference type="ARBA" id="ARBA00022670"/>
    </source>
</evidence>
<dbReference type="InterPro" id="IPR010259">
    <property type="entry name" value="S8pro/Inhibitor_I9"/>
</dbReference>
<keyword evidence="11" id="KW-1185">Reference proteome</keyword>
<feature type="domain" description="PA" evidence="7">
    <location>
        <begin position="214"/>
        <end position="285"/>
    </location>
</feature>
<evidence type="ECO:0000259" key="9">
    <source>
        <dbReference type="Pfam" id="PF17766"/>
    </source>
</evidence>
<keyword evidence="5" id="KW-0720">Serine protease</keyword>
<name>A0AA89BBA7_9ASTE</name>
<gene>
    <name evidence="10" type="ORF">RJ639_034308</name>
</gene>
<keyword evidence="2" id="KW-0645">Protease</keyword>
<proteinExistence type="inferred from homology"/>
<dbReference type="EMBL" id="JAVXUP010000208">
    <property type="protein sequence ID" value="KAK3034168.1"/>
    <property type="molecule type" value="Genomic_DNA"/>
</dbReference>
<dbReference type="Pfam" id="PF17766">
    <property type="entry name" value="fn3_6"/>
    <property type="match status" value="1"/>
</dbReference>
<comment type="caution">
    <text evidence="10">The sequence shown here is derived from an EMBL/GenBank/DDBJ whole genome shotgun (WGS) entry which is preliminary data.</text>
</comment>
<feature type="domain" description="Subtilisin-like protease fibronectin type-III" evidence="9">
    <location>
        <begin position="419"/>
        <end position="512"/>
    </location>
</feature>
<evidence type="ECO:0000256" key="4">
    <source>
        <dbReference type="ARBA" id="ARBA00022801"/>
    </source>
</evidence>
<evidence type="ECO:0000313" key="11">
    <source>
        <dbReference type="Proteomes" id="UP001188597"/>
    </source>
</evidence>
<dbReference type="PANTHER" id="PTHR10795">
    <property type="entry name" value="PROPROTEIN CONVERTASE SUBTILISIN/KEXIN"/>
    <property type="match status" value="1"/>
</dbReference>
<dbReference type="Pfam" id="PF02225">
    <property type="entry name" value="PA"/>
    <property type="match status" value="1"/>
</dbReference>
<feature type="signal peptide" evidence="6">
    <location>
        <begin position="1"/>
        <end position="28"/>
    </location>
</feature>
<feature type="chain" id="PRO_5041656372" evidence="6">
    <location>
        <begin position="29"/>
        <end position="523"/>
    </location>
</feature>
<dbReference type="InterPro" id="IPR003137">
    <property type="entry name" value="PA_domain"/>
</dbReference>
<feature type="domain" description="Inhibitor I9" evidence="8">
    <location>
        <begin position="31"/>
        <end position="113"/>
    </location>
</feature>
<sequence>MGRSDITVCSVLYLHLCVFVAKISMCASSKVYVVYMGGKDGGADNRDEILRQNHQMLTAVHKGSVEQAKASHLYSYRHGFRGFAAKLTEDQASQMADMPGVVSVFPNIKRRLHTTHSWDFMGLNMEETMEIPGYSTKNQVNVIVGFIDTGIWPESPSFSDAGMPPVPAGWKGKCQSGEAFNGESLSLLQMNASARIIPASRAHGGYFTPYQSSYCLESSLNKTKVRGKVLVCRHAESSTESKLAKSVVVKEAGGVGMVLVDETDRDVAIPFVIPAAMVGRKMGDMILSYIHQTREPMSRILSSKTILGSQPAPRVASFSSKGPNSLTPSILKEYAATVLDKQHKPITVDPEGRRANAFDYGSGYVNPTRVLNPGLIYDALPADYKAFLCSIGYDEKSLHLITRDNSTCQDQTFSTASGLNYPSITVPNLMNNISVTRTLENVGAPRSIYRAVVSAPRGINVMVVPRKLNFTEYGQKINFTLTFRVAAPTQGYVFGFMSWKSRTSQVTTSLVIRVAPTKLGLLM</sequence>
<dbReference type="CDD" id="cd02120">
    <property type="entry name" value="PA_subtilisin_like"/>
    <property type="match status" value="1"/>
</dbReference>
<dbReference type="GO" id="GO:0006508">
    <property type="term" value="P:proteolysis"/>
    <property type="evidence" value="ECO:0007669"/>
    <property type="project" value="UniProtKB-KW"/>
</dbReference>
<evidence type="ECO:0000256" key="5">
    <source>
        <dbReference type="ARBA" id="ARBA00022825"/>
    </source>
</evidence>
<keyword evidence="3 6" id="KW-0732">Signal</keyword>
<evidence type="ECO:0000313" key="10">
    <source>
        <dbReference type="EMBL" id="KAK3034168.1"/>
    </source>
</evidence>
<dbReference type="FunFam" id="3.30.70.80:FF:000002">
    <property type="entry name" value="Subtilisin-like protease SBT5.3"/>
    <property type="match status" value="1"/>
</dbReference>
<dbReference type="InterPro" id="IPR045051">
    <property type="entry name" value="SBT"/>
</dbReference>
<evidence type="ECO:0000259" key="8">
    <source>
        <dbReference type="Pfam" id="PF05922"/>
    </source>
</evidence>
<evidence type="ECO:0000256" key="6">
    <source>
        <dbReference type="SAM" id="SignalP"/>
    </source>
</evidence>
<organism evidence="10 11">
    <name type="scientific">Escallonia herrerae</name>
    <dbReference type="NCBI Taxonomy" id="1293975"/>
    <lineage>
        <taxon>Eukaryota</taxon>
        <taxon>Viridiplantae</taxon>
        <taxon>Streptophyta</taxon>
        <taxon>Embryophyta</taxon>
        <taxon>Tracheophyta</taxon>
        <taxon>Spermatophyta</taxon>
        <taxon>Magnoliopsida</taxon>
        <taxon>eudicotyledons</taxon>
        <taxon>Gunneridae</taxon>
        <taxon>Pentapetalae</taxon>
        <taxon>asterids</taxon>
        <taxon>campanulids</taxon>
        <taxon>Escalloniales</taxon>
        <taxon>Escalloniaceae</taxon>
        <taxon>Escallonia</taxon>
    </lineage>
</organism>
<dbReference type="Gene3D" id="3.40.50.200">
    <property type="entry name" value="Peptidase S8/S53 domain"/>
    <property type="match status" value="1"/>
</dbReference>
<evidence type="ECO:0000259" key="7">
    <source>
        <dbReference type="Pfam" id="PF02225"/>
    </source>
</evidence>
<comment type="similarity">
    <text evidence="1">Belongs to the peptidase S8 family.</text>
</comment>
<evidence type="ECO:0000256" key="3">
    <source>
        <dbReference type="ARBA" id="ARBA00022729"/>
    </source>
</evidence>
<dbReference type="InterPro" id="IPR037045">
    <property type="entry name" value="S8pro/Inhibitor_I9_sf"/>
</dbReference>
<dbReference type="Proteomes" id="UP001188597">
    <property type="component" value="Unassembled WGS sequence"/>
</dbReference>
<protein>
    <submittedName>
        <fullName evidence="10">Uncharacterized protein</fullName>
    </submittedName>
</protein>
<reference evidence="10" key="1">
    <citation type="submission" date="2022-12" db="EMBL/GenBank/DDBJ databases">
        <title>Draft genome assemblies for two species of Escallonia (Escalloniales).</title>
        <authorList>
            <person name="Chanderbali A."/>
            <person name="Dervinis C."/>
            <person name="Anghel I."/>
            <person name="Soltis D."/>
            <person name="Soltis P."/>
            <person name="Zapata F."/>
        </authorList>
    </citation>
    <scope>NUCLEOTIDE SEQUENCE</scope>
    <source>
        <strain evidence="10">UCBG64.0493</strain>
        <tissue evidence="10">Leaf</tissue>
    </source>
</reference>
<dbReference type="GO" id="GO:0004252">
    <property type="term" value="F:serine-type endopeptidase activity"/>
    <property type="evidence" value="ECO:0007669"/>
    <property type="project" value="InterPro"/>
</dbReference>
<dbReference type="Gene3D" id="3.50.30.30">
    <property type="match status" value="1"/>
</dbReference>
<keyword evidence="4" id="KW-0378">Hydrolase</keyword>
<dbReference type="InterPro" id="IPR036852">
    <property type="entry name" value="Peptidase_S8/S53_dom_sf"/>
</dbReference>
<dbReference type="AlphaFoldDB" id="A0AA89BBA7"/>
<dbReference type="SUPFAM" id="SSF52743">
    <property type="entry name" value="Subtilisin-like"/>
    <property type="match status" value="1"/>
</dbReference>
<evidence type="ECO:0000256" key="1">
    <source>
        <dbReference type="ARBA" id="ARBA00011073"/>
    </source>
</evidence>
<dbReference type="Gene3D" id="3.30.70.80">
    <property type="entry name" value="Peptidase S8 propeptide/proteinase inhibitor I9"/>
    <property type="match status" value="1"/>
</dbReference>
<dbReference type="InterPro" id="IPR041469">
    <property type="entry name" value="Subtilisin-like_FN3"/>
</dbReference>
<dbReference type="Gene3D" id="2.60.40.2310">
    <property type="match status" value="1"/>
</dbReference>